<evidence type="ECO:0000256" key="9">
    <source>
        <dbReference type="RuleBase" id="RU000587"/>
    </source>
</evidence>
<sequence length="840" mass="95934">MSEPTHAATPETLSPQAQRELIEELLKKVGMNVTDIEEDFVNYLYNMLGRNLASEPDYHYKALAYAVRDRVMKLWKQTWAGYHQEKSKKAYYLSMEFLIGRSLSNNMLNLGIEDKVDLAIYKLGLALEHIEDAEADAGLGNGGLGRLAACFMDSCATLRLPVMGYGLRYEYGMFKQLIQNGHQIEAPDHWLGYDSYPWEFQRREYTRVIRFGGVSRPYRDHQTGRLTVRWEDTEEVLAVPYDVPIPGYKNNTVNTLRLWSAQATEIFNFSEFNRGSYFEAVSSKAEAENITMVLYPNDASENGKELRLKQQYFLVSASLQDVVAQWIEQHGHNVDDFDTHNVFQLNDTHPSLAVVELMRILIDDLGLEWDKAWKITSNCMAYTNHTLLPEALERWQVSLFQKLLPRLLDIIYEINTRFLKQVAMKWPGDNDRLRQMSVIDEHQNVRMAYLAIVGSFSVNGVAALHSQLLKDGLFNDFYQLWPWKFNNKTNGVTQRRWIASSNPGLRKLLADTIGEGWITHLDELTAIEQQIDNHSFRQAWIEVKRNNKKRLAQLVQQDTGVVFNPDSMFDVQVKRIHEYKRQLLNVLHVIHLYTRIKRGDTANWTNRCVLIGGKAAPGYFMAKTIIKLVNNVADIINNDPEVGDKLKLAFIPNYRVSVMEIIAPGTDLSEQISTAGKEASGTGNMKFMMNGAVTIGTLDGANVEILEAAGEDNFFLFGLKTDEVAELRHQYHPQSYIDSDHDLQSVFNLLESGHFNHFEPGLFDDLINGMKSPGDPWVTLADFRSFVDAQQQAATAFRNVERWTSMSIINSARSGVFSTDRTISQYNEEIWKLTPVGDGD</sequence>
<comment type="catalytic activity">
    <reaction evidence="1 9">
        <text>[(1-&gt;4)-alpha-D-glucosyl](n) + phosphate = [(1-&gt;4)-alpha-D-glucosyl](n-1) + alpha-D-glucose 1-phosphate</text>
        <dbReference type="Rhea" id="RHEA:41732"/>
        <dbReference type="Rhea" id="RHEA-COMP:9584"/>
        <dbReference type="Rhea" id="RHEA-COMP:9586"/>
        <dbReference type="ChEBI" id="CHEBI:15444"/>
        <dbReference type="ChEBI" id="CHEBI:43474"/>
        <dbReference type="ChEBI" id="CHEBI:58601"/>
        <dbReference type="EC" id="2.4.1.1"/>
    </reaction>
</comment>
<evidence type="ECO:0000256" key="1">
    <source>
        <dbReference type="ARBA" id="ARBA00001275"/>
    </source>
</evidence>
<dbReference type="PIRSF" id="PIRSF000460">
    <property type="entry name" value="Pprylas_GlgP"/>
    <property type="match status" value="1"/>
</dbReference>
<evidence type="ECO:0000256" key="4">
    <source>
        <dbReference type="ARBA" id="ARBA00022676"/>
    </source>
</evidence>
<evidence type="ECO:0000256" key="6">
    <source>
        <dbReference type="ARBA" id="ARBA00022898"/>
    </source>
</evidence>
<dbReference type="Gene3D" id="3.40.50.2000">
    <property type="entry name" value="Glycogen Phosphorylase B"/>
    <property type="match status" value="2"/>
</dbReference>
<evidence type="ECO:0000256" key="2">
    <source>
        <dbReference type="ARBA" id="ARBA00001933"/>
    </source>
</evidence>
<dbReference type="EMBL" id="JBBKTX010000012">
    <property type="protein sequence ID" value="MFK4752954.1"/>
    <property type="molecule type" value="Genomic_DNA"/>
</dbReference>
<comment type="function">
    <text evidence="8">Phosphorylase is an important allosteric enzyme in carbohydrate metabolism. Enzymes from different sources differ in their regulatory mechanisms and in their natural substrates. However, all known phosphorylases share catalytic and structural properties.</text>
</comment>
<keyword evidence="5 9" id="KW-0808">Transferase</keyword>
<dbReference type="InterPro" id="IPR035090">
    <property type="entry name" value="Pyridoxal_P_attach_site"/>
</dbReference>
<dbReference type="InterPro" id="IPR000811">
    <property type="entry name" value="Glyco_trans_35"/>
</dbReference>
<comment type="caution">
    <text evidence="10">The sequence shown here is derived from an EMBL/GenBank/DDBJ whole genome shotgun (WGS) entry which is preliminary data.</text>
</comment>
<evidence type="ECO:0000256" key="7">
    <source>
        <dbReference type="ARBA" id="ARBA00023277"/>
    </source>
</evidence>
<keyword evidence="4 9" id="KW-0328">Glycosyltransferase</keyword>
<accession>A0ABW8NJ01</accession>
<dbReference type="EC" id="2.4.1.1" evidence="9"/>
<evidence type="ECO:0000256" key="5">
    <source>
        <dbReference type="ARBA" id="ARBA00022679"/>
    </source>
</evidence>
<dbReference type="PANTHER" id="PTHR11468:SF3">
    <property type="entry name" value="GLYCOGEN PHOSPHORYLASE, LIVER FORM"/>
    <property type="match status" value="1"/>
</dbReference>
<dbReference type="RefSeq" id="WP_416206070.1">
    <property type="nucleotide sequence ID" value="NZ_JBBKTX010000012.1"/>
</dbReference>
<reference evidence="10 11" key="1">
    <citation type="submission" date="2024-03" db="EMBL/GenBank/DDBJ databases">
        <title>High-quality draft genome sequence of Oceanobacter sp. wDCs-4.</title>
        <authorList>
            <person name="Dong C."/>
        </authorList>
    </citation>
    <scope>NUCLEOTIDE SEQUENCE [LARGE SCALE GENOMIC DNA]</scope>
    <source>
        <strain evidence="11">wDCs-4</strain>
    </source>
</reference>
<keyword evidence="6 9" id="KW-0663">Pyridoxal phosphate</keyword>
<comment type="similarity">
    <text evidence="3 9">Belongs to the glycogen phosphorylase family.</text>
</comment>
<evidence type="ECO:0000256" key="3">
    <source>
        <dbReference type="ARBA" id="ARBA00006047"/>
    </source>
</evidence>
<dbReference type="SUPFAM" id="SSF53756">
    <property type="entry name" value="UDP-Glycosyltransferase/glycogen phosphorylase"/>
    <property type="match status" value="1"/>
</dbReference>
<dbReference type="Pfam" id="PF00343">
    <property type="entry name" value="Phosphorylase"/>
    <property type="match status" value="1"/>
</dbReference>
<comment type="cofactor">
    <cofactor evidence="2 9">
        <name>pyridoxal 5'-phosphate</name>
        <dbReference type="ChEBI" id="CHEBI:597326"/>
    </cofactor>
</comment>
<dbReference type="CDD" id="cd04300">
    <property type="entry name" value="GT35_Glycogen_Phosphorylase"/>
    <property type="match status" value="1"/>
</dbReference>
<dbReference type="InterPro" id="IPR011833">
    <property type="entry name" value="Glycg_phsphrylas"/>
</dbReference>
<evidence type="ECO:0000313" key="10">
    <source>
        <dbReference type="EMBL" id="MFK4752954.1"/>
    </source>
</evidence>
<proteinExistence type="inferred from homology"/>
<dbReference type="PROSITE" id="PS00102">
    <property type="entry name" value="PHOSPHORYLASE"/>
    <property type="match status" value="1"/>
</dbReference>
<organism evidence="10 11">
    <name type="scientific">Oceanobacter antarcticus</name>
    <dbReference type="NCBI Taxonomy" id="3133425"/>
    <lineage>
        <taxon>Bacteria</taxon>
        <taxon>Pseudomonadati</taxon>
        <taxon>Pseudomonadota</taxon>
        <taxon>Gammaproteobacteria</taxon>
        <taxon>Oceanospirillales</taxon>
        <taxon>Oceanospirillaceae</taxon>
        <taxon>Oceanobacter</taxon>
    </lineage>
</organism>
<gene>
    <name evidence="10" type="ORF">WG929_11085</name>
</gene>
<dbReference type="GO" id="GO:0004645">
    <property type="term" value="F:1,4-alpha-oligoglucan phosphorylase activity"/>
    <property type="evidence" value="ECO:0007669"/>
    <property type="project" value="UniProtKB-EC"/>
</dbReference>
<evidence type="ECO:0000313" key="11">
    <source>
        <dbReference type="Proteomes" id="UP001620597"/>
    </source>
</evidence>
<protein>
    <recommendedName>
        <fullName evidence="9">Alpha-1,4 glucan phosphorylase</fullName>
        <ecNumber evidence="9">2.4.1.1</ecNumber>
    </recommendedName>
</protein>
<keyword evidence="11" id="KW-1185">Reference proteome</keyword>
<comment type="function">
    <text evidence="9">Allosteric enzyme that catalyzes the rate-limiting step in glycogen catabolism, the phosphorolytic cleavage of glycogen to produce glucose-1-phosphate, and plays a central role in maintaining cellular and organismal glucose homeostasis.</text>
</comment>
<name>A0ABW8NJ01_9GAMM</name>
<dbReference type="NCBIfam" id="TIGR02093">
    <property type="entry name" value="P_ylase"/>
    <property type="match status" value="1"/>
</dbReference>
<keyword evidence="7 9" id="KW-0119">Carbohydrate metabolism</keyword>
<evidence type="ECO:0000256" key="8">
    <source>
        <dbReference type="ARBA" id="ARBA00025174"/>
    </source>
</evidence>
<dbReference type="Proteomes" id="UP001620597">
    <property type="component" value="Unassembled WGS sequence"/>
</dbReference>
<dbReference type="PANTHER" id="PTHR11468">
    <property type="entry name" value="GLYCOGEN PHOSPHORYLASE"/>
    <property type="match status" value="1"/>
</dbReference>